<dbReference type="RefSeq" id="WP_007933008.1">
    <property type="nucleotide sequence ID" value="NZ_AKVJ01000021.1"/>
</dbReference>
<dbReference type="PANTHER" id="PTHR43615:SF1">
    <property type="entry name" value="PPDK_N DOMAIN-CONTAINING PROTEIN"/>
    <property type="match status" value="1"/>
</dbReference>
<dbReference type="OrthoDB" id="9765468at2"/>
<keyword evidence="10" id="KW-0808">Transferase</keyword>
<dbReference type="NCBIfam" id="NF004878">
    <property type="entry name" value="PRK06241.1-3"/>
    <property type="match status" value="1"/>
</dbReference>
<sequence>MLTYTLFFTEISKQDLPLVGGKGANLGEISKIDNVKVPSGFCITTEAYQYFVTASPVLAGFLDQLNDLDVEDSEAIQLLGQRIRQHMESLPVPDEIRRQIGQAWQETGADYAYAVRSSATAEDLPGASFAGQQDTYLNIQGIDAIVDHVRKCWASLFSDRAIVYRARNGFDHKQVLLAVVVQRMVFPEVSGIMFTADPVNGNRNVVSIDASFGLGEALVSGMVNADLYKVKDNKILTKQIGDKKIAIYAAPEGGTRERALPDEMPKCQALTDEQVLTLAAIGKHIEQYFGSPQDIEWCFADGIFYIVQSRPITTLYPVPKLADNRFHVFSSFGHQQMMTDPMKPLGLSLFQFSEPYDQILVTAGGRLFGDATSSCSPGKKQSVILERMDALMGSAMDEVRNRRDLVALFQPEGQRKMGFAGLKKLAGPVIKTIENMTVNDPSQAHHVYGWAEEKIAGAKRTLRQLSGGDRIRFIDRDKTEMLTWVLHGKMMGPFMASMLSFELIDRLSKRWLGDSKETEDLGKSPPRNNTSEMGLALGDLADIIRQYPAVIAYLHQAGDDTLLTGLETVEGGRIVKPVFEEFLQQYGMRCTGEIDITRPRWREKPSQLIPAILSHIQSVQPGEHRRKFAEGEKQAEEAAKILSTRIKKIKGGTVRAKIMAKLIKTYRGLAGFREYPKYFIVSHFDLYKKAIMEEAEKLVHQGVLKQAEDVYYLSLTELEQVIRTAHADQQLIADRKADYLEYEKITPPRVMTSEGEIIYGSYGQQDAPTGSLPGIPVSAGVVEGRARVILKPEQAKLDKGDILVATFTDPGWTPFFVSASGVVTEVGGLMTHGAIVAREYGIPAVVGVQQATTLIQDGQRIRVNGTKGYIELLEDSQVNPIH</sequence>
<comment type="similarity">
    <text evidence="4">Belongs to the rifampicin phosphotransferase family.</text>
</comment>
<reference evidence="10 11" key="1">
    <citation type="journal article" date="2012" name="J. Bacteriol.">
        <title>Draft Genome Sequences for Two Metal-Reducing Pelosinus fermentans Strains Isolated from a Cr(VI)-Contaminated Site and for Type Strain R7.</title>
        <authorList>
            <person name="Brown S.D."/>
            <person name="Podar M."/>
            <person name="Klingeman D.M."/>
            <person name="Johnson C.M."/>
            <person name="Yang Z.K."/>
            <person name="Utturkar S.M."/>
            <person name="Land M.L."/>
            <person name="Mosher J.J."/>
            <person name="Hurt R.A.Jr."/>
            <person name="Phelps T.J."/>
            <person name="Palumbo A.V."/>
            <person name="Arkin A.P."/>
            <person name="Hazen T.C."/>
            <person name="Elias D.A."/>
        </authorList>
    </citation>
    <scope>NUCLEOTIDE SEQUENCE [LARGE SCALE GENOMIC DNA]</scope>
    <source>
        <strain evidence="10 11">B4</strain>
    </source>
</reference>
<proteinExistence type="inferred from homology"/>
<keyword evidence="10" id="KW-0418">Kinase</keyword>
<dbReference type="InterPro" id="IPR008279">
    <property type="entry name" value="PEP-util_enz_mobile_dom"/>
</dbReference>
<evidence type="ECO:0000256" key="2">
    <source>
        <dbReference type="ARBA" id="ARBA00022840"/>
    </source>
</evidence>
<feature type="domain" description="PEP-utilising enzyme mobile" evidence="8">
    <location>
        <begin position="798"/>
        <end position="868"/>
    </location>
</feature>
<dbReference type="NCBIfam" id="NF004879">
    <property type="entry name" value="PRK06241.1-4"/>
    <property type="match status" value="1"/>
</dbReference>
<accession>I8RHX4</accession>
<evidence type="ECO:0000256" key="4">
    <source>
        <dbReference type="ARBA" id="ARBA00061332"/>
    </source>
</evidence>
<protein>
    <recommendedName>
        <fullName evidence="6">Rifampicin phosphotransferase</fullName>
        <ecNumber evidence="5">2.7.9.6</ecNumber>
    </recommendedName>
    <alternativeName>
        <fullName evidence="7">Rifampin phosphotransferase</fullName>
    </alternativeName>
</protein>
<dbReference type="Proteomes" id="UP000004324">
    <property type="component" value="Unassembled WGS sequence"/>
</dbReference>
<dbReference type="SUPFAM" id="SSF52009">
    <property type="entry name" value="Phosphohistidine domain"/>
    <property type="match status" value="1"/>
</dbReference>
<keyword evidence="10" id="KW-0670">Pyruvate</keyword>
<evidence type="ECO:0000259" key="9">
    <source>
        <dbReference type="Pfam" id="PF01326"/>
    </source>
</evidence>
<dbReference type="InterPro" id="IPR051549">
    <property type="entry name" value="PEP_Utilizing_Enz"/>
</dbReference>
<comment type="catalytic activity">
    <reaction evidence="3">
        <text>rifampicin + ATP + H2O = 21-phosphorifampicin + AMP + phosphate + 2 H(+)</text>
        <dbReference type="Rhea" id="RHEA:56304"/>
        <dbReference type="ChEBI" id="CHEBI:15377"/>
        <dbReference type="ChEBI" id="CHEBI:15378"/>
        <dbReference type="ChEBI" id="CHEBI:30616"/>
        <dbReference type="ChEBI" id="CHEBI:43474"/>
        <dbReference type="ChEBI" id="CHEBI:71365"/>
        <dbReference type="ChEBI" id="CHEBI:140195"/>
        <dbReference type="ChEBI" id="CHEBI:456215"/>
        <dbReference type="EC" id="2.7.9.6"/>
    </reaction>
    <physiologicalReaction direction="left-to-right" evidence="3">
        <dbReference type="Rhea" id="RHEA:56305"/>
    </physiologicalReaction>
</comment>
<organism evidence="10 11">
    <name type="scientific">Pelosinus fermentans B4</name>
    <dbReference type="NCBI Taxonomy" id="1149862"/>
    <lineage>
        <taxon>Bacteria</taxon>
        <taxon>Bacillati</taxon>
        <taxon>Bacillota</taxon>
        <taxon>Negativicutes</taxon>
        <taxon>Selenomonadales</taxon>
        <taxon>Sporomusaceae</taxon>
        <taxon>Pelosinus</taxon>
    </lineage>
</organism>
<dbReference type="GO" id="GO:0016301">
    <property type="term" value="F:kinase activity"/>
    <property type="evidence" value="ECO:0007669"/>
    <property type="project" value="UniProtKB-KW"/>
</dbReference>
<dbReference type="NCBIfam" id="NF004877">
    <property type="entry name" value="PRK06241.1-2"/>
    <property type="match status" value="1"/>
</dbReference>
<gene>
    <name evidence="10" type="ORF">FB4_3093</name>
</gene>
<evidence type="ECO:0000256" key="1">
    <source>
        <dbReference type="ARBA" id="ARBA00022741"/>
    </source>
</evidence>
<dbReference type="FunFam" id="3.50.30.10:FF:000007">
    <property type="entry name" value="Phosphoenolpyruvate synthase"/>
    <property type="match status" value="1"/>
</dbReference>
<dbReference type="Pfam" id="PF00391">
    <property type="entry name" value="PEP-utilizers"/>
    <property type="match status" value="1"/>
</dbReference>
<dbReference type="GO" id="GO:0005524">
    <property type="term" value="F:ATP binding"/>
    <property type="evidence" value="ECO:0007669"/>
    <property type="project" value="UniProtKB-KW"/>
</dbReference>
<dbReference type="AlphaFoldDB" id="I8RHX4"/>
<dbReference type="InterPro" id="IPR036637">
    <property type="entry name" value="Phosphohistidine_dom_sf"/>
</dbReference>
<evidence type="ECO:0000313" key="11">
    <source>
        <dbReference type="Proteomes" id="UP000004324"/>
    </source>
</evidence>
<evidence type="ECO:0000256" key="5">
    <source>
        <dbReference type="ARBA" id="ARBA00066332"/>
    </source>
</evidence>
<dbReference type="NCBIfam" id="NF041857">
    <property type="entry name" value="RIF_Ptrans_rph"/>
    <property type="match status" value="1"/>
</dbReference>
<dbReference type="EC" id="2.7.9.6" evidence="5"/>
<dbReference type="InterPro" id="IPR002192">
    <property type="entry name" value="PPDK_AMP/ATP-bd"/>
</dbReference>
<dbReference type="Gene3D" id="3.50.30.10">
    <property type="entry name" value="Phosphohistidine domain"/>
    <property type="match status" value="1"/>
</dbReference>
<feature type="domain" description="Pyruvate phosphate dikinase AMP/ATP-binding" evidence="9">
    <location>
        <begin position="17"/>
        <end position="315"/>
    </location>
</feature>
<evidence type="ECO:0000313" key="10">
    <source>
        <dbReference type="EMBL" id="EIW19383.1"/>
    </source>
</evidence>
<keyword evidence="1" id="KW-0547">Nucleotide-binding</keyword>
<keyword evidence="11" id="KW-1185">Reference proteome</keyword>
<evidence type="ECO:0000256" key="6">
    <source>
        <dbReference type="ARBA" id="ARBA00074400"/>
    </source>
</evidence>
<dbReference type="InterPro" id="IPR013815">
    <property type="entry name" value="ATP_grasp_subdomain_1"/>
</dbReference>
<dbReference type="Pfam" id="PF01326">
    <property type="entry name" value="PPDK_N"/>
    <property type="match status" value="1"/>
</dbReference>
<dbReference type="SUPFAM" id="SSF56059">
    <property type="entry name" value="Glutathione synthetase ATP-binding domain-like"/>
    <property type="match status" value="1"/>
</dbReference>
<keyword evidence="2" id="KW-0067">ATP-binding</keyword>
<evidence type="ECO:0000259" key="8">
    <source>
        <dbReference type="Pfam" id="PF00391"/>
    </source>
</evidence>
<dbReference type="EMBL" id="AKVJ01000021">
    <property type="protein sequence ID" value="EIW19383.1"/>
    <property type="molecule type" value="Genomic_DNA"/>
</dbReference>
<dbReference type="FunFam" id="3.30.1490.20:FF:000010">
    <property type="entry name" value="Phosphoenolpyruvate synthase"/>
    <property type="match status" value="1"/>
</dbReference>
<dbReference type="Gene3D" id="3.30.470.20">
    <property type="entry name" value="ATP-grasp fold, B domain"/>
    <property type="match status" value="1"/>
</dbReference>
<dbReference type="Gene3D" id="3.30.1490.20">
    <property type="entry name" value="ATP-grasp fold, A domain"/>
    <property type="match status" value="1"/>
</dbReference>
<dbReference type="PANTHER" id="PTHR43615">
    <property type="entry name" value="PHOSPHOENOLPYRUVATE SYNTHASE-RELATED"/>
    <property type="match status" value="1"/>
</dbReference>
<name>I8RHX4_9FIRM</name>
<evidence type="ECO:0000256" key="3">
    <source>
        <dbReference type="ARBA" id="ARBA00051922"/>
    </source>
</evidence>
<dbReference type="PATRIC" id="fig|1149862.3.peg.1655"/>
<comment type="caution">
    <text evidence="10">The sequence shown here is derived from an EMBL/GenBank/DDBJ whole genome shotgun (WGS) entry which is preliminary data.</text>
</comment>
<evidence type="ECO:0000256" key="7">
    <source>
        <dbReference type="ARBA" id="ARBA00076136"/>
    </source>
</evidence>